<dbReference type="RefSeq" id="WP_104357370.1">
    <property type="nucleotide sequence ID" value="NZ_CALFFA010000040.1"/>
</dbReference>
<gene>
    <name evidence="2" type="ORF">C1702_09105</name>
    <name evidence="3" type="ORF">EV676_108121</name>
</gene>
<comment type="caution">
    <text evidence="2">The sequence shown here is derived from an EMBL/GenBank/DDBJ whole genome shotgun (WGS) entry which is preliminary data.</text>
</comment>
<sequence length="260" mass="26042">MLALKLGLVVASVLLATLAARRYGHGVAGTLAGMPVIAAPIMLFVLAQQPAQAGPIALATLVCLPATIAHLVVFGLCAVSGLPWWAGLVAANATIVGGGWALGQLPLPAAGTYALAVAAPLAGLKALQLCARRAGTRLAPGGPVAIPRSELAWRVAVAVAMAAAVMLGADALPPMVSGLLLAVPIAGNVLPCFTLPRYGAAATAALLAGFVRGMFGFAAFFIVLHLLLPRGALLAALAALLAALGTALTAHALHRHLTRR</sequence>
<reference evidence="3 5" key="2">
    <citation type="submission" date="2019-03" db="EMBL/GenBank/DDBJ databases">
        <title>Genomic Encyclopedia of Type Strains, Phase IV (KMG-IV): sequencing the most valuable type-strain genomes for metagenomic binning, comparative biology and taxonomic classification.</title>
        <authorList>
            <person name="Goeker M."/>
        </authorList>
    </citation>
    <scope>NUCLEOTIDE SEQUENCE [LARGE SCALE GENOMIC DNA]</scope>
    <source>
        <strain evidence="3 5">DSM 15264</strain>
    </source>
</reference>
<evidence type="ECO:0000313" key="2">
    <source>
        <dbReference type="EMBL" id="PPE70005.1"/>
    </source>
</evidence>
<evidence type="ECO:0000313" key="5">
    <source>
        <dbReference type="Proteomes" id="UP000294772"/>
    </source>
</evidence>
<evidence type="ECO:0000313" key="4">
    <source>
        <dbReference type="Proteomes" id="UP000239406"/>
    </source>
</evidence>
<name>A0A2S5T4T4_9BURK</name>
<protein>
    <submittedName>
        <fullName evidence="2">Uncharacterized protein</fullName>
    </submittedName>
</protein>
<proteinExistence type="predicted"/>
<feature type="transmembrane region" description="Helical" evidence="1">
    <location>
        <begin position="205"/>
        <end position="227"/>
    </location>
</feature>
<keyword evidence="1" id="KW-0472">Membrane</keyword>
<dbReference type="Proteomes" id="UP000239406">
    <property type="component" value="Unassembled WGS sequence"/>
</dbReference>
<reference evidence="2 4" key="1">
    <citation type="submission" date="2018-02" db="EMBL/GenBank/DDBJ databases">
        <title>Reclassifiation of [Polyangium] brachysporum DSM 7029 as Guopingzhaonella breviflexa gen. nov., sp. nov., a member of the family Comamonadaceae.</title>
        <authorList>
            <person name="Tang B."/>
        </authorList>
    </citation>
    <scope>NUCLEOTIDE SEQUENCE [LARGE SCALE GENOMIC DNA]</scope>
    <source>
        <strain evidence="2 4">DSM 15344</strain>
    </source>
</reference>
<dbReference type="Proteomes" id="UP000294772">
    <property type="component" value="Unassembled WGS sequence"/>
</dbReference>
<keyword evidence="1" id="KW-1133">Transmembrane helix</keyword>
<dbReference type="EMBL" id="PSNY01000008">
    <property type="protein sequence ID" value="PPE70005.1"/>
    <property type="molecule type" value="Genomic_DNA"/>
</dbReference>
<dbReference type="OrthoDB" id="161727at2"/>
<organism evidence="2 4">
    <name type="scientific">Caldimonas thermodepolymerans</name>
    <dbReference type="NCBI Taxonomy" id="215580"/>
    <lineage>
        <taxon>Bacteria</taxon>
        <taxon>Pseudomonadati</taxon>
        <taxon>Pseudomonadota</taxon>
        <taxon>Betaproteobacteria</taxon>
        <taxon>Burkholderiales</taxon>
        <taxon>Sphaerotilaceae</taxon>
        <taxon>Caldimonas</taxon>
    </lineage>
</organism>
<dbReference type="AlphaFoldDB" id="A0A2S5T4T4"/>
<accession>A0A2S5T4T4</accession>
<feature type="transmembrane region" description="Helical" evidence="1">
    <location>
        <begin position="29"/>
        <end position="46"/>
    </location>
</feature>
<feature type="transmembrane region" description="Helical" evidence="1">
    <location>
        <begin position="175"/>
        <end position="193"/>
    </location>
</feature>
<feature type="transmembrane region" description="Helical" evidence="1">
    <location>
        <begin position="58"/>
        <end position="85"/>
    </location>
</feature>
<feature type="transmembrane region" description="Helical" evidence="1">
    <location>
        <begin position="233"/>
        <end position="253"/>
    </location>
</feature>
<evidence type="ECO:0000256" key="1">
    <source>
        <dbReference type="SAM" id="Phobius"/>
    </source>
</evidence>
<keyword evidence="4" id="KW-1185">Reference proteome</keyword>
<evidence type="ECO:0000313" key="3">
    <source>
        <dbReference type="EMBL" id="TCP05888.1"/>
    </source>
</evidence>
<keyword evidence="1" id="KW-0812">Transmembrane</keyword>
<dbReference type="EMBL" id="SLXF01000008">
    <property type="protein sequence ID" value="TCP05888.1"/>
    <property type="molecule type" value="Genomic_DNA"/>
</dbReference>
<feature type="transmembrane region" description="Helical" evidence="1">
    <location>
        <begin position="151"/>
        <end position="169"/>
    </location>
</feature>
<feature type="transmembrane region" description="Helical" evidence="1">
    <location>
        <begin position="105"/>
        <end position="130"/>
    </location>
</feature>